<feature type="transmembrane region" description="Helical" evidence="1">
    <location>
        <begin position="155"/>
        <end position="176"/>
    </location>
</feature>
<dbReference type="EMBL" id="CP006644">
    <property type="protein sequence ID" value="AHE57083.1"/>
    <property type="molecule type" value="Genomic_DNA"/>
</dbReference>
<accession>W0ALB4</accession>
<dbReference type="Proteomes" id="UP000018851">
    <property type="component" value="Chromosome"/>
</dbReference>
<dbReference type="KEGG" id="ssan:NX02_27485"/>
<evidence type="ECO:0000313" key="2">
    <source>
        <dbReference type="EMBL" id="AHE57083.1"/>
    </source>
</evidence>
<proteinExistence type="predicted"/>
<dbReference type="eggNOG" id="ENOG502ZXSJ">
    <property type="taxonomic scope" value="Bacteria"/>
</dbReference>
<feature type="transmembrane region" description="Helical" evidence="1">
    <location>
        <begin position="93"/>
        <end position="118"/>
    </location>
</feature>
<reference evidence="2 3" key="1">
    <citation type="submission" date="2013-07" db="EMBL/GenBank/DDBJ databases">
        <title>Completed genome of Sphingomonas sanxanigenens NX02.</title>
        <authorList>
            <person name="Ma T."/>
            <person name="Huang H."/>
            <person name="Wu M."/>
            <person name="Li X."/>
            <person name="Li G."/>
        </authorList>
    </citation>
    <scope>NUCLEOTIDE SEQUENCE [LARGE SCALE GENOMIC DNA]</scope>
    <source>
        <strain evidence="2 3">NX02</strain>
    </source>
</reference>
<dbReference type="RefSeq" id="WP_025295180.1">
    <property type="nucleotide sequence ID" value="NZ_CP006644.1"/>
</dbReference>
<keyword evidence="1" id="KW-1133">Transmembrane helix</keyword>
<keyword evidence="1" id="KW-0472">Membrane</keyword>
<name>W0ALB4_9SPHN</name>
<keyword evidence="1" id="KW-0812">Transmembrane</keyword>
<feature type="transmembrane region" description="Helical" evidence="1">
    <location>
        <begin position="130"/>
        <end position="149"/>
    </location>
</feature>
<dbReference type="OrthoDB" id="7478200at2"/>
<dbReference type="HOGENOM" id="CLU_1407954_0_0_5"/>
<dbReference type="AlphaFoldDB" id="W0ALB4"/>
<evidence type="ECO:0000256" key="1">
    <source>
        <dbReference type="SAM" id="Phobius"/>
    </source>
</evidence>
<gene>
    <name evidence="2" type="ORF">NX02_27485</name>
</gene>
<protein>
    <submittedName>
        <fullName evidence="2">Uncharacterized protein</fullName>
    </submittedName>
</protein>
<evidence type="ECO:0000313" key="3">
    <source>
        <dbReference type="Proteomes" id="UP000018851"/>
    </source>
</evidence>
<keyword evidence="3" id="KW-1185">Reference proteome</keyword>
<dbReference type="PATRIC" id="fig|1123269.5.peg.5394"/>
<organism evidence="2 3">
    <name type="scientific">Sphingomonas sanxanigenens DSM 19645 = NX02</name>
    <dbReference type="NCBI Taxonomy" id="1123269"/>
    <lineage>
        <taxon>Bacteria</taxon>
        <taxon>Pseudomonadati</taxon>
        <taxon>Pseudomonadota</taxon>
        <taxon>Alphaproteobacteria</taxon>
        <taxon>Sphingomonadales</taxon>
        <taxon>Sphingomonadaceae</taxon>
        <taxon>Sphingomonas</taxon>
    </lineage>
</organism>
<sequence length="189" mass="19647">MIRTVLAGLVGGFALYMVGFVFWGTPLSALAFSKVDATRSAAVQRALSQNLTEAGTGTYLIPDPSSQQGTTSFGQGPIATVHFNTGGFPVVDAGALTAGLVLALVVGLLIAFALAIVAPRLPVFADRAKLVIIAATAILAWTHLGQPLFNHAPWGHFIYLFVSDLLGFVACGLIVAKMLPVRGLAAETL</sequence>
<dbReference type="STRING" id="1123269.NX02_27485"/>